<keyword evidence="5 7" id="KW-0119">Carbohydrate metabolism</keyword>
<dbReference type="GO" id="GO:0005737">
    <property type="term" value="C:cytoplasm"/>
    <property type="evidence" value="ECO:0007669"/>
    <property type="project" value="UniProtKB-SubCell"/>
</dbReference>
<evidence type="ECO:0000256" key="6">
    <source>
        <dbReference type="ARBA" id="ARBA00031828"/>
    </source>
</evidence>
<dbReference type="EC" id="3.1.3.-" evidence="7"/>
<dbReference type="PIRSF" id="PIRSF004682">
    <property type="entry name" value="GmhB"/>
    <property type="match status" value="1"/>
</dbReference>
<sequence>MNKAVFLDRDGVINKKLENDYVKSVFEFEILDGVKETLQKLKELGYLLIVITNQQGIGKGIMSEKDLLKIHEHMLNELPEIDDVFYCPHLNGTCNCRKPENKMLLDAKEKWNIDFNKSWMIGDSESDIICGKSVGCKTILICDKLQHDEITRKNLDDCLKVIR</sequence>
<evidence type="ECO:0000256" key="1">
    <source>
        <dbReference type="ARBA" id="ARBA00004496"/>
    </source>
</evidence>
<reference evidence="8 9" key="1">
    <citation type="submission" date="2020-07" db="EMBL/GenBank/DDBJ databases">
        <title>Genomic Encyclopedia of Type Strains, Phase IV (KMG-V): Genome sequencing to study the core and pangenomes of soil and plant-associated prokaryotes.</title>
        <authorList>
            <person name="Whitman W."/>
        </authorList>
    </citation>
    <scope>NUCLEOTIDE SEQUENCE [LARGE SCALE GENOMIC DNA]</scope>
    <source>
        <strain evidence="8 9">S1</strain>
    </source>
</reference>
<evidence type="ECO:0000256" key="5">
    <source>
        <dbReference type="ARBA" id="ARBA00023277"/>
    </source>
</evidence>
<dbReference type="InterPro" id="IPR041492">
    <property type="entry name" value="HAD_2"/>
</dbReference>
<gene>
    <name evidence="8" type="ORF">HNP89_001061</name>
</gene>
<dbReference type="GO" id="GO:0046872">
    <property type="term" value="F:metal ion binding"/>
    <property type="evidence" value="ECO:0007669"/>
    <property type="project" value="UniProtKB-KW"/>
</dbReference>
<dbReference type="RefSeq" id="WP_181504213.1">
    <property type="nucleotide sequence ID" value="NZ_JACDUK010000002.1"/>
</dbReference>
<organism evidence="8 9">
    <name type="scientific">Methanococcus maripaludis</name>
    <name type="common">Methanococcus deltae</name>
    <dbReference type="NCBI Taxonomy" id="39152"/>
    <lineage>
        <taxon>Archaea</taxon>
        <taxon>Methanobacteriati</taxon>
        <taxon>Methanobacteriota</taxon>
        <taxon>Methanomada group</taxon>
        <taxon>Methanococci</taxon>
        <taxon>Methanococcales</taxon>
        <taxon>Methanococcaceae</taxon>
        <taxon>Methanococcus</taxon>
    </lineage>
</organism>
<dbReference type="InterPro" id="IPR004446">
    <property type="entry name" value="Heptose_bisP_phosphatase"/>
</dbReference>
<evidence type="ECO:0000313" key="9">
    <source>
        <dbReference type="Proteomes" id="UP000522365"/>
    </source>
</evidence>
<accession>A0A7J9P0Y4</accession>
<dbReference type="GO" id="GO:0005975">
    <property type="term" value="P:carbohydrate metabolic process"/>
    <property type="evidence" value="ECO:0007669"/>
    <property type="project" value="InterPro"/>
</dbReference>
<dbReference type="AlphaFoldDB" id="A0A7J9P0Y4"/>
<comment type="subcellular location">
    <subcellularLocation>
        <location evidence="1 7">Cytoplasm</location>
    </subcellularLocation>
</comment>
<proteinExistence type="inferred from homology"/>
<evidence type="ECO:0000256" key="4">
    <source>
        <dbReference type="ARBA" id="ARBA00022801"/>
    </source>
</evidence>
<dbReference type="Proteomes" id="UP000522365">
    <property type="component" value="Unassembled WGS sequence"/>
</dbReference>
<evidence type="ECO:0000256" key="7">
    <source>
        <dbReference type="PIRNR" id="PIRNR004682"/>
    </source>
</evidence>
<dbReference type="InterPro" id="IPR006549">
    <property type="entry name" value="HAD-SF_hydro_IIIA"/>
</dbReference>
<dbReference type="CDD" id="cd07503">
    <property type="entry name" value="HAD_HisB-N"/>
    <property type="match status" value="1"/>
</dbReference>
<dbReference type="InterPro" id="IPR006543">
    <property type="entry name" value="Histidinol-phos"/>
</dbReference>
<protein>
    <recommendedName>
        <fullName evidence="6 7">D,D-heptose 1,7-bisphosphate phosphatase</fullName>
        <ecNumber evidence="7">3.1.3.-</ecNumber>
    </recommendedName>
</protein>
<name>A0A7J9P0Y4_METMI</name>
<keyword evidence="3" id="KW-0479">Metal-binding</keyword>
<keyword evidence="4 7" id="KW-0378">Hydrolase</keyword>
<evidence type="ECO:0000256" key="3">
    <source>
        <dbReference type="ARBA" id="ARBA00022723"/>
    </source>
</evidence>
<dbReference type="Pfam" id="PF13419">
    <property type="entry name" value="HAD_2"/>
    <property type="match status" value="1"/>
</dbReference>
<keyword evidence="2 7" id="KW-0963">Cytoplasm</keyword>
<dbReference type="PANTHER" id="PTHR42891">
    <property type="entry name" value="D-GLYCERO-BETA-D-MANNO-HEPTOSE-1,7-BISPHOSPHATE 7-PHOSPHATASE"/>
    <property type="match status" value="1"/>
</dbReference>
<dbReference type="EMBL" id="JACDUK010000002">
    <property type="protein sequence ID" value="MBA2853104.1"/>
    <property type="molecule type" value="Genomic_DNA"/>
</dbReference>
<dbReference type="InterPro" id="IPR023214">
    <property type="entry name" value="HAD_sf"/>
</dbReference>
<comment type="caution">
    <text evidence="8">The sequence shown here is derived from an EMBL/GenBank/DDBJ whole genome shotgun (WGS) entry which is preliminary data.</text>
</comment>
<dbReference type="Gene3D" id="3.40.50.1000">
    <property type="entry name" value="HAD superfamily/HAD-like"/>
    <property type="match status" value="1"/>
</dbReference>
<dbReference type="SUPFAM" id="SSF56784">
    <property type="entry name" value="HAD-like"/>
    <property type="match status" value="1"/>
</dbReference>
<comment type="similarity">
    <text evidence="7">Belongs to the gmhB family.</text>
</comment>
<dbReference type="NCBIfam" id="TIGR01662">
    <property type="entry name" value="HAD-SF-IIIA"/>
    <property type="match status" value="1"/>
</dbReference>
<dbReference type="NCBIfam" id="TIGR01656">
    <property type="entry name" value="Histidinol-ppas"/>
    <property type="match status" value="1"/>
</dbReference>
<dbReference type="InterPro" id="IPR036412">
    <property type="entry name" value="HAD-like_sf"/>
</dbReference>
<evidence type="ECO:0000256" key="2">
    <source>
        <dbReference type="ARBA" id="ARBA00022490"/>
    </source>
</evidence>
<evidence type="ECO:0000313" key="8">
    <source>
        <dbReference type="EMBL" id="MBA2853104.1"/>
    </source>
</evidence>
<dbReference type="GO" id="GO:0016791">
    <property type="term" value="F:phosphatase activity"/>
    <property type="evidence" value="ECO:0007669"/>
    <property type="project" value="InterPro"/>
</dbReference>
<dbReference type="PANTHER" id="PTHR42891:SF1">
    <property type="entry name" value="D-GLYCERO-BETA-D-MANNO-HEPTOSE-1,7-BISPHOSPHATE 7-PHOSPHATASE"/>
    <property type="match status" value="1"/>
</dbReference>